<evidence type="ECO:0000313" key="4">
    <source>
        <dbReference type="Proteomes" id="UP000826271"/>
    </source>
</evidence>
<dbReference type="Pfam" id="PF03732">
    <property type="entry name" value="Retrotrans_gag"/>
    <property type="match status" value="1"/>
</dbReference>
<dbReference type="SUPFAM" id="SSF50630">
    <property type="entry name" value="Acid proteases"/>
    <property type="match status" value="1"/>
</dbReference>
<dbReference type="CDD" id="cd00303">
    <property type="entry name" value="retropepsin_like"/>
    <property type="match status" value="1"/>
</dbReference>
<dbReference type="AlphaFoldDB" id="A0AAV6Y797"/>
<dbReference type="Pfam" id="PF08284">
    <property type="entry name" value="RVP_2"/>
    <property type="match status" value="1"/>
</dbReference>
<dbReference type="EMBL" id="WHWC01000002">
    <property type="protein sequence ID" value="KAG8388097.1"/>
    <property type="molecule type" value="Genomic_DNA"/>
</dbReference>
<comment type="caution">
    <text evidence="3">The sequence shown here is derived from an EMBL/GenBank/DDBJ whole genome shotgun (WGS) entry which is preliminary data.</text>
</comment>
<keyword evidence="4" id="KW-1185">Reference proteome</keyword>
<gene>
    <name evidence="3" type="ORF">BUALT_Bualt02G0089800</name>
</gene>
<evidence type="ECO:0000313" key="3">
    <source>
        <dbReference type="EMBL" id="KAG8388097.1"/>
    </source>
</evidence>
<dbReference type="Proteomes" id="UP000826271">
    <property type="component" value="Unassembled WGS sequence"/>
</dbReference>
<feature type="compositionally biased region" description="Polar residues" evidence="1">
    <location>
        <begin position="271"/>
        <end position="288"/>
    </location>
</feature>
<feature type="domain" description="Retrotransposon gag" evidence="2">
    <location>
        <begin position="117"/>
        <end position="207"/>
    </location>
</feature>
<dbReference type="GO" id="GO:0006508">
    <property type="term" value="P:proteolysis"/>
    <property type="evidence" value="ECO:0007669"/>
    <property type="project" value="InterPro"/>
</dbReference>
<dbReference type="PANTHER" id="PTHR15503:SF43">
    <property type="entry name" value="REVERSE TRANSCRIPTASE RNASE H-LIKE DOMAIN-CONTAINING PROTEIN"/>
    <property type="match status" value="1"/>
</dbReference>
<dbReference type="InterPro" id="IPR005162">
    <property type="entry name" value="Retrotrans_gag_dom"/>
</dbReference>
<sequence length="478" mass="54348">MADGLRSLDTRKELDAIREQIPANAVKSDKMFDDIRNLIAAMATNQHPIGSTATMDTDGQFSTGRGLGTSSQGYHLPTKRSKVEFPSFNGEDLRGWLFRVEQFFEVDETPMETRVRLAAIDLEGKALQWHQNFMRTRSDKRMPNWGEYVTALQDRFGSFLFEDPMSELMNLRQTGAVKEYLDKFDELLNNVGLNESYAVSCFFAGLKSEIDVQVRMFKPKNLQEAVSLAKLQEQALILAQKRNHSTKPQPYQKNLPLLPTPCYTSTIPSTHYTHPISKPNTNTTLNSKSGRRLTPQEIDDKRAKGVCFLCDEKYTKEHICPKRKQLFLMEFSDEKGDSSDNENTEQECWGQTEEIQETPNPNNYHISMNAMNGIYDFRTMRVYGSAKGKTIHILIDTGSTHNFLDLNAANKLGCQIEVIEAFPVSVADGNKLYSKSVCKKFQWRMQRVNFTADRMLLPLGGCDMVLGVQWLITLGDIN</sequence>
<dbReference type="PROSITE" id="PS00141">
    <property type="entry name" value="ASP_PROTEASE"/>
    <property type="match status" value="1"/>
</dbReference>
<dbReference type="InterPro" id="IPR021109">
    <property type="entry name" value="Peptidase_aspartic_dom_sf"/>
</dbReference>
<reference evidence="3" key="1">
    <citation type="submission" date="2019-10" db="EMBL/GenBank/DDBJ databases">
        <authorList>
            <person name="Zhang R."/>
            <person name="Pan Y."/>
            <person name="Wang J."/>
            <person name="Ma R."/>
            <person name="Yu S."/>
        </authorList>
    </citation>
    <scope>NUCLEOTIDE SEQUENCE</scope>
    <source>
        <strain evidence="3">LA-IB0</strain>
        <tissue evidence="3">Leaf</tissue>
    </source>
</reference>
<proteinExistence type="predicted"/>
<dbReference type="Gene3D" id="2.40.70.10">
    <property type="entry name" value="Acid Proteases"/>
    <property type="match status" value="1"/>
</dbReference>
<accession>A0AAV6Y797</accession>
<dbReference type="PANTHER" id="PTHR15503">
    <property type="entry name" value="LDOC1 RELATED"/>
    <property type="match status" value="1"/>
</dbReference>
<dbReference type="GO" id="GO:0004190">
    <property type="term" value="F:aspartic-type endopeptidase activity"/>
    <property type="evidence" value="ECO:0007669"/>
    <property type="project" value="InterPro"/>
</dbReference>
<dbReference type="InterPro" id="IPR001969">
    <property type="entry name" value="Aspartic_peptidase_AS"/>
</dbReference>
<evidence type="ECO:0000256" key="1">
    <source>
        <dbReference type="SAM" id="MobiDB-lite"/>
    </source>
</evidence>
<dbReference type="InterPro" id="IPR032567">
    <property type="entry name" value="RTL1-rel"/>
</dbReference>
<protein>
    <recommendedName>
        <fullName evidence="2">Retrotransposon gag domain-containing protein</fullName>
    </recommendedName>
</protein>
<evidence type="ECO:0000259" key="2">
    <source>
        <dbReference type="Pfam" id="PF03732"/>
    </source>
</evidence>
<organism evidence="3 4">
    <name type="scientific">Buddleja alternifolia</name>
    <dbReference type="NCBI Taxonomy" id="168488"/>
    <lineage>
        <taxon>Eukaryota</taxon>
        <taxon>Viridiplantae</taxon>
        <taxon>Streptophyta</taxon>
        <taxon>Embryophyta</taxon>
        <taxon>Tracheophyta</taxon>
        <taxon>Spermatophyta</taxon>
        <taxon>Magnoliopsida</taxon>
        <taxon>eudicotyledons</taxon>
        <taxon>Gunneridae</taxon>
        <taxon>Pentapetalae</taxon>
        <taxon>asterids</taxon>
        <taxon>lamiids</taxon>
        <taxon>Lamiales</taxon>
        <taxon>Scrophulariaceae</taxon>
        <taxon>Buddlejeae</taxon>
        <taxon>Buddleja</taxon>
    </lineage>
</organism>
<feature type="region of interest" description="Disordered" evidence="1">
    <location>
        <begin position="271"/>
        <end position="291"/>
    </location>
</feature>
<name>A0AAV6Y797_9LAMI</name>